<evidence type="ECO:0000313" key="1">
    <source>
        <dbReference type="EMBL" id="KIM24339.1"/>
    </source>
</evidence>
<dbReference type="EMBL" id="KN824325">
    <property type="protein sequence ID" value="KIM24339.1"/>
    <property type="molecule type" value="Genomic_DNA"/>
</dbReference>
<reference evidence="1 2" key="1">
    <citation type="submission" date="2014-04" db="EMBL/GenBank/DDBJ databases">
        <authorList>
            <consortium name="DOE Joint Genome Institute"/>
            <person name="Kuo A."/>
            <person name="Zuccaro A."/>
            <person name="Kohler A."/>
            <person name="Nagy L.G."/>
            <person name="Floudas D."/>
            <person name="Copeland A."/>
            <person name="Barry K.W."/>
            <person name="Cichocki N."/>
            <person name="Veneault-Fourrey C."/>
            <person name="LaButti K."/>
            <person name="Lindquist E.A."/>
            <person name="Lipzen A."/>
            <person name="Lundell T."/>
            <person name="Morin E."/>
            <person name="Murat C."/>
            <person name="Sun H."/>
            <person name="Tunlid A."/>
            <person name="Henrissat B."/>
            <person name="Grigoriev I.V."/>
            <person name="Hibbett D.S."/>
            <person name="Martin F."/>
            <person name="Nordberg H.P."/>
            <person name="Cantor M.N."/>
            <person name="Hua S.X."/>
        </authorList>
    </citation>
    <scope>NUCLEOTIDE SEQUENCE [LARGE SCALE GENOMIC DNA]</scope>
    <source>
        <strain evidence="1 2">MAFF 305830</strain>
    </source>
</reference>
<accession>A0A0C3AWH5</accession>
<reference evidence="2" key="2">
    <citation type="submission" date="2015-01" db="EMBL/GenBank/DDBJ databases">
        <title>Evolutionary Origins and Diversification of the Mycorrhizal Mutualists.</title>
        <authorList>
            <consortium name="DOE Joint Genome Institute"/>
            <consortium name="Mycorrhizal Genomics Consortium"/>
            <person name="Kohler A."/>
            <person name="Kuo A."/>
            <person name="Nagy L.G."/>
            <person name="Floudas D."/>
            <person name="Copeland A."/>
            <person name="Barry K.W."/>
            <person name="Cichocki N."/>
            <person name="Veneault-Fourrey C."/>
            <person name="LaButti K."/>
            <person name="Lindquist E.A."/>
            <person name="Lipzen A."/>
            <person name="Lundell T."/>
            <person name="Morin E."/>
            <person name="Murat C."/>
            <person name="Riley R."/>
            <person name="Ohm R."/>
            <person name="Sun H."/>
            <person name="Tunlid A."/>
            <person name="Henrissat B."/>
            <person name="Grigoriev I.V."/>
            <person name="Hibbett D.S."/>
            <person name="Martin F."/>
        </authorList>
    </citation>
    <scope>NUCLEOTIDE SEQUENCE [LARGE SCALE GENOMIC DNA]</scope>
    <source>
        <strain evidence="2">MAFF 305830</strain>
    </source>
</reference>
<name>A0A0C3AWH5_SERVB</name>
<sequence length="424" mass="48328">MEEQVITISPQDLHSPHYDWSLRPSSTYTSLSPPPLDRTYSSSSDSWESIDSPASAVQSVSPLETPLITSIDEHLYLNELFHSAAQEVERLNKAILDRQTELVLLFQQKQREIDLLKARRTNHITRWKSFFALVYKLPDDVLLLVFEAFVLELGQSPWIIAHVSRRFREVAFRARKIWARLLLKPSFTIGARNQSGWEVCRDLSQLSRALSRAGGTNLSISIHSCDLDRARLLHSNPNRWASVTYVDQGNQEVDAELFGNRERLASVTKLQVVGGGSLKESKLIEWVQRFPPPHLALTDHSLHMYDRNGNWGRLCTLYIKLPQLGSCTHPWTSHSTAVIAEILRASSNTLTSLSLENIPFQEISLPTPIEFPQVTDLSLRSVTQWQAIIAPNATKYSITFGRGEAYEHTAHFRFTKIHELRDQR</sequence>
<protein>
    <recommendedName>
        <fullName evidence="3">F-box domain-containing protein</fullName>
    </recommendedName>
</protein>
<dbReference type="STRING" id="933852.A0A0C3AWH5"/>
<keyword evidence="2" id="KW-1185">Reference proteome</keyword>
<dbReference type="OrthoDB" id="3229088at2759"/>
<evidence type="ECO:0000313" key="2">
    <source>
        <dbReference type="Proteomes" id="UP000054097"/>
    </source>
</evidence>
<dbReference type="HOGENOM" id="CLU_647519_0_0_1"/>
<evidence type="ECO:0008006" key="3">
    <source>
        <dbReference type="Google" id="ProtNLM"/>
    </source>
</evidence>
<dbReference type="AlphaFoldDB" id="A0A0C3AWH5"/>
<organism evidence="1 2">
    <name type="scientific">Serendipita vermifera MAFF 305830</name>
    <dbReference type="NCBI Taxonomy" id="933852"/>
    <lineage>
        <taxon>Eukaryota</taxon>
        <taxon>Fungi</taxon>
        <taxon>Dikarya</taxon>
        <taxon>Basidiomycota</taxon>
        <taxon>Agaricomycotina</taxon>
        <taxon>Agaricomycetes</taxon>
        <taxon>Sebacinales</taxon>
        <taxon>Serendipitaceae</taxon>
        <taxon>Serendipita</taxon>
    </lineage>
</organism>
<dbReference type="Proteomes" id="UP000054097">
    <property type="component" value="Unassembled WGS sequence"/>
</dbReference>
<gene>
    <name evidence="1" type="ORF">M408DRAFT_234851</name>
</gene>
<proteinExistence type="predicted"/>